<gene>
    <name evidence="1" type="ORF">EAH68_14605</name>
</gene>
<dbReference type="Proteomes" id="UP000274907">
    <property type="component" value="Unassembled WGS sequence"/>
</dbReference>
<proteinExistence type="predicted"/>
<accession>A0A430HUN2</accession>
<feature type="non-terminal residue" evidence="1">
    <location>
        <position position="1"/>
    </location>
</feature>
<dbReference type="Gene3D" id="2.60.130.10">
    <property type="entry name" value="Aromatic compound dioxygenase"/>
    <property type="match status" value="1"/>
</dbReference>
<dbReference type="EMBL" id="RXHJ01000041">
    <property type="protein sequence ID" value="RSZ61182.1"/>
    <property type="molecule type" value="Genomic_DNA"/>
</dbReference>
<dbReference type="GO" id="GO:0016702">
    <property type="term" value="F:oxidoreductase activity, acting on single donors with incorporation of molecular oxygen, incorporation of two atoms of oxygen"/>
    <property type="evidence" value="ECO:0007669"/>
    <property type="project" value="InterPro"/>
</dbReference>
<reference evidence="1 2" key="1">
    <citation type="submission" date="2018-12" db="EMBL/GenBank/DDBJ databases">
        <title>YIM 101343 draft genome.</title>
        <authorList>
            <person name="Chen X."/>
        </authorList>
    </citation>
    <scope>NUCLEOTIDE SEQUENCE [LARGE SCALE GENOMIC DNA]</scope>
    <source>
        <strain evidence="1 2">YIM 101343</strain>
    </source>
</reference>
<comment type="caution">
    <text evidence="1">The sequence shown here is derived from an EMBL/GenBank/DDBJ whole genome shotgun (WGS) entry which is preliminary data.</text>
</comment>
<evidence type="ECO:0000313" key="2">
    <source>
        <dbReference type="Proteomes" id="UP000274907"/>
    </source>
</evidence>
<protein>
    <submittedName>
        <fullName evidence="1">Hydroxyquinol 1,2-dioxygenase</fullName>
    </submittedName>
</protein>
<evidence type="ECO:0000313" key="1">
    <source>
        <dbReference type="EMBL" id="RSZ61182.1"/>
    </source>
</evidence>
<sequence length="66" mass="7095">TLVTHIFVDGDPQLAIGDSVFGVKDSLIKTFAQQPAGTPTPDGRDLGEQDWAKTRFDIVLAPAEIN</sequence>
<dbReference type="GO" id="GO:0005506">
    <property type="term" value="F:iron ion binding"/>
    <property type="evidence" value="ECO:0007669"/>
    <property type="project" value="InterPro"/>
</dbReference>
<keyword evidence="1" id="KW-0560">Oxidoreductase</keyword>
<name>A0A430HUN2_9CORY</name>
<organism evidence="1 2">
    <name type="scientific">Corynebacterium hylobatis</name>
    <dbReference type="NCBI Taxonomy" id="1859290"/>
    <lineage>
        <taxon>Bacteria</taxon>
        <taxon>Bacillati</taxon>
        <taxon>Actinomycetota</taxon>
        <taxon>Actinomycetes</taxon>
        <taxon>Mycobacteriales</taxon>
        <taxon>Corynebacteriaceae</taxon>
        <taxon>Corynebacterium</taxon>
    </lineage>
</organism>
<keyword evidence="2" id="KW-1185">Reference proteome</keyword>
<keyword evidence="1" id="KW-0223">Dioxygenase</keyword>
<dbReference type="SUPFAM" id="SSF49482">
    <property type="entry name" value="Aromatic compound dioxygenase"/>
    <property type="match status" value="1"/>
</dbReference>
<dbReference type="AlphaFoldDB" id="A0A430HUN2"/>
<dbReference type="InterPro" id="IPR015889">
    <property type="entry name" value="Intradiol_dOase_core"/>
</dbReference>